<sequence>MNGLRAGLAVVGDSAPDEPEPSLALLRADARAIREHTGTPASAFAVRSRNAGELSAALRSLPSEVEAVYLTGADPAKARAAQRDIAAGGGIPVITEEETSGIVLAAAVLIRSRRLHVAPFAAKVVVAGADAMPLLVPLLVASGVGDVVAWRRSDAAGYPLAEVARNATVVVDAAGDLGGSLLVAPDRSAGLLPLPGLFAASRRGLVARPVNDPLYQLDVHRACAHALTTLAPVDRLLPELSDPDLAARVSDAIEEALRPPRQR</sequence>
<organism evidence="1 2">
    <name type="scientific">Amycolatopsis dendrobii</name>
    <dbReference type="NCBI Taxonomy" id="2760662"/>
    <lineage>
        <taxon>Bacteria</taxon>
        <taxon>Bacillati</taxon>
        <taxon>Actinomycetota</taxon>
        <taxon>Actinomycetes</taxon>
        <taxon>Pseudonocardiales</taxon>
        <taxon>Pseudonocardiaceae</taxon>
        <taxon>Amycolatopsis</taxon>
    </lineage>
</organism>
<keyword evidence="2" id="KW-1185">Reference proteome</keyword>
<reference evidence="1 2" key="1">
    <citation type="submission" date="2020-08" db="EMBL/GenBank/DDBJ databases">
        <title>Amycolatopsis sp. nov. DR6-1 isolated from Dendrobium heterocarpum.</title>
        <authorList>
            <person name="Tedsree N."/>
            <person name="Kuncharoen N."/>
            <person name="Likhitwitayawuid K."/>
            <person name="Tanasupawat S."/>
        </authorList>
    </citation>
    <scope>NUCLEOTIDE SEQUENCE [LARGE SCALE GENOMIC DNA]</scope>
    <source>
        <strain evidence="1 2">DR6-1</strain>
    </source>
</reference>
<name>A0A7W3VXU2_9PSEU</name>
<dbReference type="EMBL" id="JACGZW010000005">
    <property type="protein sequence ID" value="MBB1154984.1"/>
    <property type="molecule type" value="Genomic_DNA"/>
</dbReference>
<dbReference type="AlphaFoldDB" id="A0A7W3VXU2"/>
<protein>
    <submittedName>
        <fullName evidence="1">Uncharacterized protein</fullName>
    </submittedName>
</protein>
<comment type="caution">
    <text evidence="1">The sequence shown here is derived from an EMBL/GenBank/DDBJ whole genome shotgun (WGS) entry which is preliminary data.</text>
</comment>
<accession>A0A7W3VXU2</accession>
<dbReference type="RefSeq" id="WP_182892020.1">
    <property type="nucleotide sequence ID" value="NZ_JACGZW010000005.1"/>
</dbReference>
<evidence type="ECO:0000313" key="2">
    <source>
        <dbReference type="Proteomes" id="UP000526734"/>
    </source>
</evidence>
<dbReference type="Proteomes" id="UP000526734">
    <property type="component" value="Unassembled WGS sequence"/>
</dbReference>
<gene>
    <name evidence="1" type="ORF">H4281_17720</name>
</gene>
<evidence type="ECO:0000313" key="1">
    <source>
        <dbReference type="EMBL" id="MBB1154984.1"/>
    </source>
</evidence>
<proteinExistence type="predicted"/>